<accession>Q30UN0</accession>
<dbReference type="GO" id="GO:1902201">
    <property type="term" value="P:negative regulation of bacterial-type flagellum-dependent cell motility"/>
    <property type="evidence" value="ECO:0007669"/>
    <property type="project" value="TreeGrafter"/>
</dbReference>
<dbReference type="InterPro" id="IPR000160">
    <property type="entry name" value="GGDEF_dom"/>
</dbReference>
<comment type="catalytic activity">
    <reaction evidence="2">
        <text>2 GTP = 3',3'-c-di-GMP + 2 diphosphate</text>
        <dbReference type="Rhea" id="RHEA:24898"/>
        <dbReference type="ChEBI" id="CHEBI:33019"/>
        <dbReference type="ChEBI" id="CHEBI:37565"/>
        <dbReference type="ChEBI" id="CHEBI:58805"/>
        <dbReference type="EC" id="2.7.7.65"/>
    </reaction>
</comment>
<dbReference type="RefSeq" id="WP_011371656.1">
    <property type="nucleotide sequence ID" value="NC_007575.1"/>
</dbReference>
<name>Q30UN0_SULDN</name>
<evidence type="ECO:0000259" key="4">
    <source>
        <dbReference type="PROSITE" id="PS50887"/>
    </source>
</evidence>
<keyword evidence="6" id="KW-1185">Reference proteome</keyword>
<dbReference type="GO" id="GO:0005886">
    <property type="term" value="C:plasma membrane"/>
    <property type="evidence" value="ECO:0007669"/>
    <property type="project" value="TreeGrafter"/>
</dbReference>
<feature type="transmembrane region" description="Helical" evidence="3">
    <location>
        <begin position="61"/>
        <end position="80"/>
    </location>
</feature>
<reference evidence="5 6" key="1">
    <citation type="journal article" date="2008" name="Appl. Environ. Microbiol.">
        <title>Genome of the epsilonproteobacterial chemolithoautotroph Sulfurimonas denitrificans.</title>
        <authorList>
            <person name="Sievert S.M."/>
            <person name="Scott K.M."/>
            <person name="Klotz M.G."/>
            <person name="Chain P.S.G."/>
            <person name="Hauser L.J."/>
            <person name="Hemp J."/>
            <person name="Huegler M."/>
            <person name="Land M."/>
            <person name="Lapidus A."/>
            <person name="Larimer F.W."/>
            <person name="Lucas S."/>
            <person name="Malfatti S.A."/>
            <person name="Meyer F."/>
            <person name="Paulsen I.T."/>
            <person name="Ren Q."/>
            <person name="Simon J."/>
            <person name="Bailey K."/>
            <person name="Diaz E."/>
            <person name="Fitzpatrick K.A."/>
            <person name="Glover B."/>
            <person name="Gwatney N."/>
            <person name="Korajkic A."/>
            <person name="Long A."/>
            <person name="Mobberley J.M."/>
            <person name="Pantry S.N."/>
            <person name="Pazder G."/>
            <person name="Peterson S."/>
            <person name="Quintanilla J.D."/>
            <person name="Sprinkle R."/>
            <person name="Stephens J."/>
            <person name="Thomas P."/>
            <person name="Vaughn R."/>
            <person name="Weber M.J."/>
            <person name="Wooten L.L."/>
        </authorList>
    </citation>
    <scope>NUCLEOTIDE SEQUENCE [LARGE SCALE GENOMIC DNA]</scope>
    <source>
        <strain evidence="6">ATCC 33889 / DSM 1251</strain>
    </source>
</reference>
<dbReference type="CDD" id="cd01949">
    <property type="entry name" value="GGDEF"/>
    <property type="match status" value="1"/>
</dbReference>
<dbReference type="PANTHER" id="PTHR45138:SF9">
    <property type="entry name" value="DIGUANYLATE CYCLASE DGCM-RELATED"/>
    <property type="match status" value="1"/>
</dbReference>
<evidence type="ECO:0000313" key="5">
    <source>
        <dbReference type="EMBL" id="ABB43301.1"/>
    </source>
</evidence>
<dbReference type="SMART" id="SM00267">
    <property type="entry name" value="GGDEF"/>
    <property type="match status" value="1"/>
</dbReference>
<dbReference type="InterPro" id="IPR029787">
    <property type="entry name" value="Nucleotide_cyclase"/>
</dbReference>
<feature type="transmembrane region" description="Helical" evidence="3">
    <location>
        <begin position="34"/>
        <end position="55"/>
    </location>
</feature>
<dbReference type="PROSITE" id="PS50887">
    <property type="entry name" value="GGDEF"/>
    <property type="match status" value="1"/>
</dbReference>
<organism evidence="5 6">
    <name type="scientific">Sulfurimonas denitrificans (strain ATCC 33889 / DSM 1251)</name>
    <name type="common">Thiomicrospira denitrificans (strain ATCC 33889 / DSM 1251)</name>
    <dbReference type="NCBI Taxonomy" id="326298"/>
    <lineage>
        <taxon>Bacteria</taxon>
        <taxon>Pseudomonadati</taxon>
        <taxon>Campylobacterota</taxon>
        <taxon>Epsilonproteobacteria</taxon>
        <taxon>Campylobacterales</taxon>
        <taxon>Sulfurimonadaceae</taxon>
        <taxon>Sulfurimonas</taxon>
    </lineage>
</organism>
<dbReference type="InterPro" id="IPR050469">
    <property type="entry name" value="Diguanylate_Cyclase"/>
</dbReference>
<evidence type="ECO:0000256" key="1">
    <source>
        <dbReference type="ARBA" id="ARBA00012528"/>
    </source>
</evidence>
<dbReference type="HOGENOM" id="CLU_054734_0_0_7"/>
<gene>
    <name evidence="5" type="ordered locus">Suden_0020</name>
</gene>
<feature type="transmembrane region" description="Helical" evidence="3">
    <location>
        <begin position="6"/>
        <end position="27"/>
    </location>
</feature>
<dbReference type="Gene3D" id="3.30.70.270">
    <property type="match status" value="1"/>
</dbReference>
<feature type="transmembrane region" description="Helical" evidence="3">
    <location>
        <begin position="209"/>
        <end position="227"/>
    </location>
</feature>
<feature type="transmembrane region" description="Helical" evidence="3">
    <location>
        <begin position="87"/>
        <end position="105"/>
    </location>
</feature>
<evidence type="ECO:0000256" key="3">
    <source>
        <dbReference type="SAM" id="Phobius"/>
    </source>
</evidence>
<dbReference type="KEGG" id="tdn:Suden_0020"/>
<dbReference type="Proteomes" id="UP000002714">
    <property type="component" value="Chromosome"/>
</dbReference>
<keyword evidence="3" id="KW-1133">Transmembrane helix</keyword>
<dbReference type="PANTHER" id="PTHR45138">
    <property type="entry name" value="REGULATORY COMPONENTS OF SENSORY TRANSDUCTION SYSTEM"/>
    <property type="match status" value="1"/>
</dbReference>
<feature type="transmembrane region" description="Helical" evidence="3">
    <location>
        <begin position="156"/>
        <end position="177"/>
    </location>
</feature>
<keyword evidence="3" id="KW-0812">Transmembrane</keyword>
<keyword evidence="3" id="KW-0472">Membrane</keyword>
<dbReference type="OrthoDB" id="7323245at2"/>
<dbReference type="EMBL" id="CP000153">
    <property type="protein sequence ID" value="ABB43301.1"/>
    <property type="molecule type" value="Genomic_DNA"/>
</dbReference>
<dbReference type="Pfam" id="PF00990">
    <property type="entry name" value="GGDEF"/>
    <property type="match status" value="1"/>
</dbReference>
<dbReference type="EC" id="2.7.7.65" evidence="1"/>
<dbReference type="NCBIfam" id="TIGR00254">
    <property type="entry name" value="GGDEF"/>
    <property type="match status" value="1"/>
</dbReference>
<dbReference type="InterPro" id="IPR043128">
    <property type="entry name" value="Rev_trsase/Diguanyl_cyclase"/>
</dbReference>
<evidence type="ECO:0000256" key="2">
    <source>
        <dbReference type="ARBA" id="ARBA00034247"/>
    </source>
</evidence>
<feature type="transmembrane region" description="Helical" evidence="3">
    <location>
        <begin position="183"/>
        <end position="202"/>
    </location>
</feature>
<dbReference type="AlphaFoldDB" id="Q30UN0"/>
<protein>
    <recommendedName>
        <fullName evidence="1">diguanylate cyclase</fullName>
        <ecNumber evidence="1">2.7.7.65</ecNumber>
    </recommendedName>
</protein>
<feature type="transmembrane region" description="Helical" evidence="3">
    <location>
        <begin position="111"/>
        <end position="135"/>
    </location>
</feature>
<sequence length="387" mass="44254">MNSLKSISINISIPLFISLALGSLVFYEQKIPKVLFSIVPYLFYAITVAILWVSWHFNRNRFIFIILPLLLIYVGFIYLGGKRATDLFLYVSMLYPLHLLLFLSLKERGLFSIWGVLKIAFFVVEIAVVLYFVFYPNNDIIALLKTKIFTTSFYPIEDITVVIAAFVITVMAMLLIFNRSVLYNSSFLIILLTFYIGFYFIRTPHVKELLLLSIGIIIFILLIRESYRLAFYDELTALPGRRALIEDMAKLGMKYSFAMIDIDHFKKFNDTYGHDTGDEVLKMVASKLAEVGGGGKAYRYGGEEFVVLFPSRELDESYKSTDILREIISKSPFVVRNKQSSKTIYINISSGVVQKTSQDKDPFAVMKRADNALYKAKKAGRNQVVKA</sequence>
<dbReference type="STRING" id="326298.Suden_0020"/>
<dbReference type="SUPFAM" id="SSF55073">
    <property type="entry name" value="Nucleotide cyclase"/>
    <property type="match status" value="1"/>
</dbReference>
<proteinExistence type="predicted"/>
<dbReference type="eggNOG" id="COG2199">
    <property type="taxonomic scope" value="Bacteria"/>
</dbReference>
<dbReference type="GO" id="GO:0043709">
    <property type="term" value="P:cell adhesion involved in single-species biofilm formation"/>
    <property type="evidence" value="ECO:0007669"/>
    <property type="project" value="TreeGrafter"/>
</dbReference>
<feature type="domain" description="GGDEF" evidence="4">
    <location>
        <begin position="253"/>
        <end position="387"/>
    </location>
</feature>
<dbReference type="GO" id="GO:0052621">
    <property type="term" value="F:diguanylate cyclase activity"/>
    <property type="evidence" value="ECO:0007669"/>
    <property type="project" value="UniProtKB-EC"/>
</dbReference>
<evidence type="ECO:0000313" key="6">
    <source>
        <dbReference type="Proteomes" id="UP000002714"/>
    </source>
</evidence>